<organism evidence="2 3">
    <name type="scientific">Collybia nuda</name>
    <dbReference type="NCBI Taxonomy" id="64659"/>
    <lineage>
        <taxon>Eukaryota</taxon>
        <taxon>Fungi</taxon>
        <taxon>Dikarya</taxon>
        <taxon>Basidiomycota</taxon>
        <taxon>Agaricomycotina</taxon>
        <taxon>Agaricomycetes</taxon>
        <taxon>Agaricomycetidae</taxon>
        <taxon>Agaricales</taxon>
        <taxon>Tricholomatineae</taxon>
        <taxon>Clitocybaceae</taxon>
        <taxon>Collybia</taxon>
    </lineage>
</organism>
<feature type="compositionally biased region" description="Acidic residues" evidence="1">
    <location>
        <begin position="257"/>
        <end position="266"/>
    </location>
</feature>
<protein>
    <recommendedName>
        <fullName evidence="4">HAT C-terminal dimerisation domain-containing protein</fullName>
    </recommendedName>
</protein>
<proteinExistence type="predicted"/>
<evidence type="ECO:0000256" key="1">
    <source>
        <dbReference type="SAM" id="MobiDB-lite"/>
    </source>
</evidence>
<comment type="caution">
    <text evidence="2">The sequence shown here is derived from an EMBL/GenBank/DDBJ whole genome shotgun (WGS) entry which is preliminary data.</text>
</comment>
<sequence length="329" mass="36953">MEKELSHLQGLGLIPVGFSGDAGGDERKARCLALKKYPALLIADCWAHQVPLMLANYKKANPVVSKVMDESSEVAKWFNNHSYALGELGKEQADMYNGKVLALITPVVTWWTAYYCSMDQNLQIWKALRVTPIKHHDAIMETRVFKTSAEGSGLMSEVYDYAAREKAYSEARWPLKDLRSMKESDGSNDPVCVWKSLNVQNPLVKLAILILSFVPNSASTEWIFSSMGDIQTKNCIEDEDILRDIQGDVGAESDSSSNEDDWEDLDANSGTDDNDSLPQIRALNMLNGCAIPRMRIYFGQKEPIPIADMFNWSVEAGWDEVWIPAIRNY</sequence>
<accession>A0A9P5Y0W5</accession>
<gene>
    <name evidence="2" type="ORF">BDZ94DRAFT_1372691</name>
</gene>
<evidence type="ECO:0008006" key="4">
    <source>
        <dbReference type="Google" id="ProtNLM"/>
    </source>
</evidence>
<dbReference type="SUPFAM" id="SSF53098">
    <property type="entry name" value="Ribonuclease H-like"/>
    <property type="match status" value="1"/>
</dbReference>
<reference evidence="2" key="1">
    <citation type="submission" date="2020-11" db="EMBL/GenBank/DDBJ databases">
        <authorList>
            <consortium name="DOE Joint Genome Institute"/>
            <person name="Ahrendt S."/>
            <person name="Riley R."/>
            <person name="Andreopoulos W."/>
            <person name="Labutti K."/>
            <person name="Pangilinan J."/>
            <person name="Ruiz-Duenas F.J."/>
            <person name="Barrasa J.M."/>
            <person name="Sanchez-Garcia M."/>
            <person name="Camarero S."/>
            <person name="Miyauchi S."/>
            <person name="Serrano A."/>
            <person name="Linde D."/>
            <person name="Babiker R."/>
            <person name="Drula E."/>
            <person name="Ayuso-Fernandez I."/>
            <person name="Pacheco R."/>
            <person name="Padilla G."/>
            <person name="Ferreira P."/>
            <person name="Barriuso J."/>
            <person name="Kellner H."/>
            <person name="Castanera R."/>
            <person name="Alfaro M."/>
            <person name="Ramirez L."/>
            <person name="Pisabarro A.G."/>
            <person name="Kuo A."/>
            <person name="Tritt A."/>
            <person name="Lipzen A."/>
            <person name="He G."/>
            <person name="Yan M."/>
            <person name="Ng V."/>
            <person name="Cullen D."/>
            <person name="Martin F."/>
            <person name="Rosso M.-N."/>
            <person name="Henrissat B."/>
            <person name="Hibbett D."/>
            <person name="Martinez A.T."/>
            <person name="Grigoriev I.V."/>
        </authorList>
    </citation>
    <scope>NUCLEOTIDE SEQUENCE</scope>
    <source>
        <strain evidence="2">CBS 247.69</strain>
    </source>
</reference>
<dbReference type="OrthoDB" id="2423954at2759"/>
<dbReference type="EMBL" id="MU150287">
    <property type="protein sequence ID" value="KAF9461238.1"/>
    <property type="molecule type" value="Genomic_DNA"/>
</dbReference>
<dbReference type="InterPro" id="IPR012337">
    <property type="entry name" value="RNaseH-like_sf"/>
</dbReference>
<name>A0A9P5Y0W5_9AGAR</name>
<evidence type="ECO:0000313" key="3">
    <source>
        <dbReference type="Proteomes" id="UP000807353"/>
    </source>
</evidence>
<evidence type="ECO:0000313" key="2">
    <source>
        <dbReference type="EMBL" id="KAF9461238.1"/>
    </source>
</evidence>
<feature type="region of interest" description="Disordered" evidence="1">
    <location>
        <begin position="249"/>
        <end position="276"/>
    </location>
</feature>
<keyword evidence="3" id="KW-1185">Reference proteome</keyword>
<dbReference type="AlphaFoldDB" id="A0A9P5Y0W5"/>
<dbReference type="Proteomes" id="UP000807353">
    <property type="component" value="Unassembled WGS sequence"/>
</dbReference>